<evidence type="ECO:0000313" key="1">
    <source>
        <dbReference type="EMBL" id="KKM61154.1"/>
    </source>
</evidence>
<sequence>MSIRSFQGAEIEDLNSEFLGAHSGTIVRDTAVKITGVASWKMASNTLDFFETAKTKAATNVTAAGMFNFRVGGFANGLSYRICTAGDNGGNPGRWYLGYAIAGGVATLKLYKNDGTVQATGSTISATVWMHFLLIDDGTTAYVYFNGSTTADMTWAHGQGAWNNKQWGPSCVQTVGKAAVTNHWFDDVMCFDDQDGRMDWLTPSGWDGDTSWRVERPIPTGDVVTDYTPSGGGAHYLLVDEEPDDTADHVDTVATHEFHPIAREGGIDYDVAPATSWGNMFDLSPAGNEWTDTIYDGISTGQRDGGGNKEILDIEDASVVGVGGVGTERIRAVRYLQEFQQPGTPKEIYSWRDTVLIGPDDPSAAPAGQRRRGVLV</sequence>
<protein>
    <submittedName>
        <fullName evidence="1">Uncharacterized protein</fullName>
    </submittedName>
</protein>
<name>A0A0F9IUY2_9ZZZZ</name>
<gene>
    <name evidence="1" type="ORF">LCGC14_1534540</name>
</gene>
<accession>A0A0F9IUY2</accession>
<comment type="caution">
    <text evidence="1">The sequence shown here is derived from an EMBL/GenBank/DDBJ whole genome shotgun (WGS) entry which is preliminary data.</text>
</comment>
<reference evidence="1" key="1">
    <citation type="journal article" date="2015" name="Nature">
        <title>Complex archaea that bridge the gap between prokaryotes and eukaryotes.</title>
        <authorList>
            <person name="Spang A."/>
            <person name="Saw J.H."/>
            <person name="Jorgensen S.L."/>
            <person name="Zaremba-Niedzwiedzka K."/>
            <person name="Martijn J."/>
            <person name="Lind A.E."/>
            <person name="van Eijk R."/>
            <person name="Schleper C."/>
            <person name="Guy L."/>
            <person name="Ettema T.J."/>
        </authorList>
    </citation>
    <scope>NUCLEOTIDE SEQUENCE</scope>
</reference>
<dbReference type="AlphaFoldDB" id="A0A0F9IUY2"/>
<proteinExistence type="predicted"/>
<dbReference type="EMBL" id="LAZR01011541">
    <property type="protein sequence ID" value="KKM61154.1"/>
    <property type="molecule type" value="Genomic_DNA"/>
</dbReference>
<organism evidence="1">
    <name type="scientific">marine sediment metagenome</name>
    <dbReference type="NCBI Taxonomy" id="412755"/>
    <lineage>
        <taxon>unclassified sequences</taxon>
        <taxon>metagenomes</taxon>
        <taxon>ecological metagenomes</taxon>
    </lineage>
</organism>